<dbReference type="Proteomes" id="UP000233837">
    <property type="component" value="Unassembled WGS sequence"/>
</dbReference>
<gene>
    <name evidence="1" type="ORF">MA16_Dca022062</name>
</gene>
<proteinExistence type="predicted"/>
<evidence type="ECO:0000313" key="2">
    <source>
        <dbReference type="Proteomes" id="UP000233837"/>
    </source>
</evidence>
<dbReference type="EMBL" id="KZ502268">
    <property type="protein sequence ID" value="PKU81302.1"/>
    <property type="molecule type" value="Genomic_DNA"/>
</dbReference>
<keyword evidence="2" id="KW-1185">Reference proteome</keyword>
<accession>A0A2I0X062</accession>
<protein>
    <submittedName>
        <fullName evidence="1">Uncharacterized protein</fullName>
    </submittedName>
</protein>
<reference evidence="1 2" key="2">
    <citation type="journal article" date="2017" name="Nature">
        <title>The Apostasia genome and the evolution of orchids.</title>
        <authorList>
            <person name="Zhang G.Q."/>
            <person name="Liu K.W."/>
            <person name="Li Z."/>
            <person name="Lohaus R."/>
            <person name="Hsiao Y.Y."/>
            <person name="Niu S.C."/>
            <person name="Wang J.Y."/>
            <person name="Lin Y.C."/>
            <person name="Xu Q."/>
            <person name="Chen L.J."/>
            <person name="Yoshida K."/>
            <person name="Fujiwara S."/>
            <person name="Wang Z.W."/>
            <person name="Zhang Y.Q."/>
            <person name="Mitsuda N."/>
            <person name="Wang M."/>
            <person name="Liu G.H."/>
            <person name="Pecoraro L."/>
            <person name="Huang H.X."/>
            <person name="Xiao X.J."/>
            <person name="Lin M."/>
            <person name="Wu X.Y."/>
            <person name="Wu W.L."/>
            <person name="Chen Y.Y."/>
            <person name="Chang S.B."/>
            <person name="Sakamoto S."/>
            <person name="Ohme-Takagi M."/>
            <person name="Yagi M."/>
            <person name="Zeng S.J."/>
            <person name="Shen C.Y."/>
            <person name="Yeh C.M."/>
            <person name="Luo Y.B."/>
            <person name="Tsai W.C."/>
            <person name="Van de Peer Y."/>
            <person name="Liu Z.J."/>
        </authorList>
    </citation>
    <scope>NUCLEOTIDE SEQUENCE [LARGE SCALE GENOMIC DNA]</scope>
    <source>
        <tissue evidence="1">The whole plant</tissue>
    </source>
</reference>
<sequence length="128" mass="14182">MEQVVQSLAWDQSSCTRLWETRGFNSYELHKETSGHVFEWGERTVIVLYSISGCYAKEKNVISVLDNKPKSPLPVIISGVNDKEASSTGCSFADILKNDKDIVNGNVNIKNLITSSGLDNSTVDKKIE</sequence>
<organism evidence="1 2">
    <name type="scientific">Dendrobium catenatum</name>
    <dbReference type="NCBI Taxonomy" id="906689"/>
    <lineage>
        <taxon>Eukaryota</taxon>
        <taxon>Viridiplantae</taxon>
        <taxon>Streptophyta</taxon>
        <taxon>Embryophyta</taxon>
        <taxon>Tracheophyta</taxon>
        <taxon>Spermatophyta</taxon>
        <taxon>Magnoliopsida</taxon>
        <taxon>Liliopsida</taxon>
        <taxon>Asparagales</taxon>
        <taxon>Orchidaceae</taxon>
        <taxon>Epidendroideae</taxon>
        <taxon>Malaxideae</taxon>
        <taxon>Dendrobiinae</taxon>
        <taxon>Dendrobium</taxon>
    </lineage>
</organism>
<reference evidence="1 2" key="1">
    <citation type="journal article" date="2016" name="Sci. Rep.">
        <title>The Dendrobium catenatum Lindl. genome sequence provides insights into polysaccharide synthase, floral development and adaptive evolution.</title>
        <authorList>
            <person name="Zhang G.Q."/>
            <person name="Xu Q."/>
            <person name="Bian C."/>
            <person name="Tsai W.C."/>
            <person name="Yeh C.M."/>
            <person name="Liu K.W."/>
            <person name="Yoshida K."/>
            <person name="Zhang L.S."/>
            <person name="Chang S.B."/>
            <person name="Chen F."/>
            <person name="Shi Y."/>
            <person name="Su Y.Y."/>
            <person name="Zhang Y.Q."/>
            <person name="Chen L.J."/>
            <person name="Yin Y."/>
            <person name="Lin M."/>
            <person name="Huang H."/>
            <person name="Deng H."/>
            <person name="Wang Z.W."/>
            <person name="Zhu S.L."/>
            <person name="Zhao X."/>
            <person name="Deng C."/>
            <person name="Niu S.C."/>
            <person name="Huang J."/>
            <person name="Wang M."/>
            <person name="Liu G.H."/>
            <person name="Yang H.J."/>
            <person name="Xiao X.J."/>
            <person name="Hsiao Y.Y."/>
            <person name="Wu W.L."/>
            <person name="Chen Y.Y."/>
            <person name="Mitsuda N."/>
            <person name="Ohme-Takagi M."/>
            <person name="Luo Y.B."/>
            <person name="Van de Peer Y."/>
            <person name="Liu Z.J."/>
        </authorList>
    </citation>
    <scope>NUCLEOTIDE SEQUENCE [LARGE SCALE GENOMIC DNA]</scope>
    <source>
        <tissue evidence="1">The whole plant</tissue>
    </source>
</reference>
<evidence type="ECO:0000313" key="1">
    <source>
        <dbReference type="EMBL" id="PKU81302.1"/>
    </source>
</evidence>
<name>A0A2I0X062_9ASPA</name>
<dbReference type="AlphaFoldDB" id="A0A2I0X062"/>